<dbReference type="AlphaFoldDB" id="A0A1Y3EGE2"/>
<protein>
    <submittedName>
        <fullName evidence="1">Uncharacterized protein</fullName>
    </submittedName>
</protein>
<reference evidence="1 2" key="1">
    <citation type="submission" date="2015-04" db="EMBL/GenBank/DDBJ databases">
        <title>Draft genome of the roundworm Trichinella nativa.</title>
        <authorList>
            <person name="Mitreva M."/>
        </authorList>
    </citation>
    <scope>NUCLEOTIDE SEQUENCE [LARGE SCALE GENOMIC DNA]</scope>
    <source>
        <strain evidence="1 2">ISS45</strain>
    </source>
</reference>
<sequence length="151" mass="17440">MNGCITANKCISTCTRSSTGAMFCFLSFLNRQSPSTTNKQLIHFRFTRCSRETLCSGFHISTVKYLYKVITVCIMDKEYRILQTRSHDIAFKTRNLCLKIVHLLYSDVRNQALTFIVMIIFDPHCVYKLFALMKLSDNFICVHLIDSANDD</sequence>
<evidence type="ECO:0000313" key="2">
    <source>
        <dbReference type="Proteomes" id="UP000243006"/>
    </source>
</evidence>
<accession>A0A1Y3EGE2</accession>
<dbReference type="Proteomes" id="UP000243006">
    <property type="component" value="Unassembled WGS sequence"/>
</dbReference>
<organism evidence="1 2">
    <name type="scientific">Trichinella nativa</name>
    <dbReference type="NCBI Taxonomy" id="6335"/>
    <lineage>
        <taxon>Eukaryota</taxon>
        <taxon>Metazoa</taxon>
        <taxon>Ecdysozoa</taxon>
        <taxon>Nematoda</taxon>
        <taxon>Enoplea</taxon>
        <taxon>Dorylaimia</taxon>
        <taxon>Trichinellida</taxon>
        <taxon>Trichinellidae</taxon>
        <taxon>Trichinella</taxon>
    </lineage>
</organism>
<dbReference type="EMBL" id="LVZM01013584">
    <property type="protein sequence ID" value="OUC44055.1"/>
    <property type="molecule type" value="Genomic_DNA"/>
</dbReference>
<evidence type="ECO:0000313" key="1">
    <source>
        <dbReference type="EMBL" id="OUC44055.1"/>
    </source>
</evidence>
<gene>
    <name evidence="1" type="ORF">D917_02338</name>
</gene>
<name>A0A1Y3EGE2_9BILA</name>
<comment type="caution">
    <text evidence="1">The sequence shown here is derived from an EMBL/GenBank/DDBJ whole genome shotgun (WGS) entry which is preliminary data.</text>
</comment>
<proteinExistence type="predicted"/>